<evidence type="ECO:0000313" key="9">
    <source>
        <dbReference type="Proteomes" id="UP001359886"/>
    </source>
</evidence>
<dbReference type="GO" id="GO:1990281">
    <property type="term" value="C:efflux pump complex"/>
    <property type="evidence" value="ECO:0007669"/>
    <property type="project" value="TreeGrafter"/>
</dbReference>
<evidence type="ECO:0000256" key="1">
    <source>
        <dbReference type="ARBA" id="ARBA00004442"/>
    </source>
</evidence>
<evidence type="ECO:0000313" key="8">
    <source>
        <dbReference type="EMBL" id="MEJ8568822.1"/>
    </source>
</evidence>
<keyword evidence="3" id="KW-0813">Transport</keyword>
<comment type="similarity">
    <text evidence="2">Belongs to the outer membrane factor (OMF) (TC 1.B.17) family.</text>
</comment>
<dbReference type="RefSeq" id="WP_354696147.1">
    <property type="nucleotide sequence ID" value="NZ_JAZHOG010000010.1"/>
</dbReference>
<evidence type="ECO:0000256" key="7">
    <source>
        <dbReference type="ARBA" id="ARBA00023237"/>
    </source>
</evidence>
<protein>
    <submittedName>
        <fullName evidence="8">TolC family protein</fullName>
    </submittedName>
</protein>
<evidence type="ECO:0000256" key="4">
    <source>
        <dbReference type="ARBA" id="ARBA00022452"/>
    </source>
</evidence>
<evidence type="ECO:0000256" key="2">
    <source>
        <dbReference type="ARBA" id="ARBA00007613"/>
    </source>
</evidence>
<dbReference type="Proteomes" id="UP001359886">
    <property type="component" value="Unassembled WGS sequence"/>
</dbReference>
<dbReference type="Gene3D" id="1.20.1600.10">
    <property type="entry name" value="Outer membrane efflux proteins (OEP)"/>
    <property type="match status" value="1"/>
</dbReference>
<comment type="caution">
    <text evidence="8">The sequence shown here is derived from an EMBL/GenBank/DDBJ whole genome shotgun (WGS) entry which is preliminary data.</text>
</comment>
<keyword evidence="4" id="KW-1134">Transmembrane beta strand</keyword>
<dbReference type="PANTHER" id="PTHR30026">
    <property type="entry name" value="OUTER MEMBRANE PROTEIN TOLC"/>
    <property type="match status" value="1"/>
</dbReference>
<sequence>MHWMRMDFRCTQISGLILASIVMLMSPLVGAETLSLAEAETLAISNDPSVESVKSRQVALNELEVAAGQLPDPQLKFGLMSLPTDTFNLGQEPMTQVQVGVVQRFPRGQSRKLRAAQLRERSKALGDTAEDRLLGVSLAVRENYLEVLKQVRLAVINKEAEAAFTDLEDITQEYYATGRVQQQDVLRAAVELAKVQERSVRISEEEQRARGRLAAWIGDDAWRDINPDWPLLTEPSAMQSLKDGLVDHPRIRALHQEVIAAEKGIELAEQSYKPEFAVDLTYGGRGGENPDGSSRADLLSLMVRMDVPLFTGNRQDRIVQASIASSSAAAFNRDDIYRLMSSEAEVHHAAWQRQKERLELYESSLLPDAEYNSLATFDAYQAALEDMTTLMRARITEFDLQLEHARLKAESFKSQARLLYLEGK</sequence>
<dbReference type="EMBL" id="JAZHOG010000010">
    <property type="protein sequence ID" value="MEJ8568822.1"/>
    <property type="molecule type" value="Genomic_DNA"/>
</dbReference>
<comment type="subcellular location">
    <subcellularLocation>
        <location evidence="1">Cell outer membrane</location>
    </subcellularLocation>
</comment>
<organism evidence="8 9">
    <name type="scientific">Elongatibacter sediminis</name>
    <dbReference type="NCBI Taxonomy" id="3119006"/>
    <lineage>
        <taxon>Bacteria</taxon>
        <taxon>Pseudomonadati</taxon>
        <taxon>Pseudomonadota</taxon>
        <taxon>Gammaproteobacteria</taxon>
        <taxon>Chromatiales</taxon>
        <taxon>Wenzhouxiangellaceae</taxon>
        <taxon>Elongatibacter</taxon>
    </lineage>
</organism>
<keyword evidence="7" id="KW-0998">Cell outer membrane</keyword>
<name>A0AAW9RFC7_9GAMM</name>
<keyword evidence="5" id="KW-0812">Transmembrane</keyword>
<proteinExistence type="inferred from homology"/>
<reference evidence="8 9" key="1">
    <citation type="submission" date="2024-02" db="EMBL/GenBank/DDBJ databases">
        <title>A novel Wenzhouxiangellaceae bacterium, isolated from coastal sediments.</title>
        <authorList>
            <person name="Du Z.-J."/>
            <person name="Ye Y.-Q."/>
            <person name="Zhang X.-Y."/>
        </authorList>
    </citation>
    <scope>NUCLEOTIDE SEQUENCE [LARGE SCALE GENOMIC DNA]</scope>
    <source>
        <strain evidence="8 9">CH-27</strain>
    </source>
</reference>
<dbReference type="PANTHER" id="PTHR30026:SF20">
    <property type="entry name" value="OUTER MEMBRANE PROTEIN TOLC"/>
    <property type="match status" value="1"/>
</dbReference>
<accession>A0AAW9RFC7</accession>
<dbReference type="GO" id="GO:0009279">
    <property type="term" value="C:cell outer membrane"/>
    <property type="evidence" value="ECO:0007669"/>
    <property type="project" value="UniProtKB-SubCell"/>
</dbReference>
<gene>
    <name evidence="8" type="ORF">V3330_14405</name>
</gene>
<evidence type="ECO:0000256" key="5">
    <source>
        <dbReference type="ARBA" id="ARBA00022692"/>
    </source>
</evidence>
<evidence type="ECO:0000256" key="6">
    <source>
        <dbReference type="ARBA" id="ARBA00023136"/>
    </source>
</evidence>
<dbReference type="InterPro" id="IPR003423">
    <property type="entry name" value="OMP_efflux"/>
</dbReference>
<keyword evidence="9" id="KW-1185">Reference proteome</keyword>
<dbReference type="GO" id="GO:0015562">
    <property type="term" value="F:efflux transmembrane transporter activity"/>
    <property type="evidence" value="ECO:0007669"/>
    <property type="project" value="InterPro"/>
</dbReference>
<dbReference type="Pfam" id="PF02321">
    <property type="entry name" value="OEP"/>
    <property type="match status" value="1"/>
</dbReference>
<dbReference type="AlphaFoldDB" id="A0AAW9RFC7"/>
<evidence type="ECO:0000256" key="3">
    <source>
        <dbReference type="ARBA" id="ARBA00022448"/>
    </source>
</evidence>
<dbReference type="InterPro" id="IPR051906">
    <property type="entry name" value="TolC-like"/>
</dbReference>
<keyword evidence="6" id="KW-0472">Membrane</keyword>
<dbReference type="SUPFAM" id="SSF56954">
    <property type="entry name" value="Outer membrane efflux proteins (OEP)"/>
    <property type="match status" value="1"/>
</dbReference>
<dbReference type="GO" id="GO:0015288">
    <property type="term" value="F:porin activity"/>
    <property type="evidence" value="ECO:0007669"/>
    <property type="project" value="TreeGrafter"/>
</dbReference>